<dbReference type="EMBL" id="VIVQ01000001">
    <property type="protein sequence ID" value="TWE13258.1"/>
    <property type="molecule type" value="Genomic_DNA"/>
</dbReference>
<organism evidence="1 2">
    <name type="scientific">Rudaeicoccus suwonensis</name>
    <dbReference type="NCBI Taxonomy" id="657409"/>
    <lineage>
        <taxon>Bacteria</taxon>
        <taxon>Bacillati</taxon>
        <taxon>Actinomycetota</taxon>
        <taxon>Actinomycetes</taxon>
        <taxon>Micrococcales</taxon>
        <taxon>Dermacoccaceae</taxon>
        <taxon>Rudaeicoccus</taxon>
    </lineage>
</organism>
<comment type="caution">
    <text evidence="1">The sequence shown here is derived from an EMBL/GenBank/DDBJ whole genome shotgun (WGS) entry which is preliminary data.</text>
</comment>
<name>A0A561ECB6_9MICO</name>
<reference evidence="1 2" key="1">
    <citation type="submission" date="2019-06" db="EMBL/GenBank/DDBJ databases">
        <title>Sequencing the genomes of 1000 actinobacteria strains.</title>
        <authorList>
            <person name="Klenk H.-P."/>
        </authorList>
    </citation>
    <scope>NUCLEOTIDE SEQUENCE [LARGE SCALE GENOMIC DNA]</scope>
    <source>
        <strain evidence="1 2">DSM 19560</strain>
    </source>
</reference>
<keyword evidence="2" id="KW-1185">Reference proteome</keyword>
<evidence type="ECO:0000313" key="1">
    <source>
        <dbReference type="EMBL" id="TWE13258.1"/>
    </source>
</evidence>
<accession>A0A561ECB6</accession>
<evidence type="ECO:0000313" key="2">
    <source>
        <dbReference type="Proteomes" id="UP000318297"/>
    </source>
</evidence>
<proteinExistence type="predicted"/>
<dbReference type="AlphaFoldDB" id="A0A561ECB6"/>
<sequence>MTDLFNKHYRGVWEGHAANESAPRWLRAACLAYARCQPNGHTPFPRGLVALALATHDPVTGELIVPDRRTVYDAIRVAVDNGWLAQQSCARCLIVPPHAVAFDVGTAKARNAVCTWHESKSTRKQVA</sequence>
<gene>
    <name evidence="1" type="ORF">BKA23_2087</name>
</gene>
<protein>
    <submittedName>
        <fullName evidence="1">Uncharacterized protein</fullName>
    </submittedName>
</protein>
<dbReference type="Proteomes" id="UP000318297">
    <property type="component" value="Unassembled WGS sequence"/>
</dbReference>